<evidence type="ECO:0000256" key="1">
    <source>
        <dbReference type="ARBA" id="ARBA00004141"/>
    </source>
</evidence>
<sequence length="616" mass="67981">MKIKHKLGLNTLLVILAMAALFVLFARTLSTIKTLNHGTELAMSLDTGMLSLRREEKDFLGRHDMKYAADFQQILIQNQQLLNELEQLLTEFDFDTRALDTLRQRFSEYGHHFKQLVQAQQLMGLDHESGLNGELRAAVHDIEQALNQYNADSILVTMLQLRRAEKDFMLRQDPRYLDKFDTLFTTLEQQLRGAAMPEQTLSLASTYQDRFHRYADGARRLGLSSDQGLQLAMRQAIQSTETLLDKTVSDVETLTHQHAERAGTLAMVMFITMLLLTSVIALLIARSIFLPIRRIQQGVQQIHESHDLSLRVEEQGNDELAEMAQVLNTMLGGFQRVIRQVNEAVETMNHTTEILSENAARTSADIERQQAETEMVATAVTEMVSTIEEIAHNTENTALKAGSTHSGAKQGQVQVQGAISRIRRLSDTLDNTVGSMEALSTQSNTIGNVLGVIQGIAEQTNLLALNAAIEAARAGEQGRGFAVVADEVRALAGRTQEATQEISGIITSLQANTGAMVKMINSSSEEGRESSQQAGTVETVLNDITREITEISDMATQIAAAIEQQSSVASEVGQNVVVIRDITEDAAQAVRNNSRASSDIVAQARELRQVVAAFRV</sequence>
<dbReference type="CDD" id="cd06225">
    <property type="entry name" value="HAMP"/>
    <property type="match status" value="1"/>
</dbReference>
<keyword evidence="5 7" id="KW-0807">Transducer</keyword>
<keyword evidence="12" id="KW-1185">Reference proteome</keyword>
<feature type="transmembrane region" description="Helical" evidence="8">
    <location>
        <begin position="265"/>
        <end position="285"/>
    </location>
</feature>
<dbReference type="Pfam" id="PF00015">
    <property type="entry name" value="MCPsignal"/>
    <property type="match status" value="1"/>
</dbReference>
<comment type="similarity">
    <text evidence="6">Belongs to the methyl-accepting chemotaxis (MCP) protein family.</text>
</comment>
<evidence type="ECO:0000256" key="3">
    <source>
        <dbReference type="ARBA" id="ARBA00022989"/>
    </source>
</evidence>
<gene>
    <name evidence="11" type="ORF">GCM10022421_08020</name>
</gene>
<evidence type="ECO:0000256" key="7">
    <source>
        <dbReference type="PROSITE-ProRule" id="PRU00284"/>
    </source>
</evidence>
<keyword evidence="4 8" id="KW-0472">Membrane</keyword>
<organism evidence="11 12">
    <name type="scientific">Oceanisphaera sediminis</name>
    <dbReference type="NCBI Taxonomy" id="981381"/>
    <lineage>
        <taxon>Bacteria</taxon>
        <taxon>Pseudomonadati</taxon>
        <taxon>Pseudomonadota</taxon>
        <taxon>Gammaproteobacteria</taxon>
        <taxon>Aeromonadales</taxon>
        <taxon>Aeromonadaceae</taxon>
        <taxon>Oceanisphaera</taxon>
    </lineage>
</organism>
<dbReference type="EMBL" id="BAABDS010000010">
    <property type="protein sequence ID" value="GAA3703708.1"/>
    <property type="molecule type" value="Genomic_DNA"/>
</dbReference>
<comment type="subcellular location">
    <subcellularLocation>
        <location evidence="1">Membrane</location>
        <topology evidence="1">Multi-pass membrane protein</topology>
    </subcellularLocation>
</comment>
<dbReference type="SUPFAM" id="SSF58104">
    <property type="entry name" value="Methyl-accepting chemotaxis protein (MCP) signaling domain"/>
    <property type="match status" value="1"/>
</dbReference>
<dbReference type="RefSeq" id="WP_344962638.1">
    <property type="nucleotide sequence ID" value="NZ_BAABDS010000010.1"/>
</dbReference>
<evidence type="ECO:0000256" key="6">
    <source>
        <dbReference type="ARBA" id="ARBA00029447"/>
    </source>
</evidence>
<proteinExistence type="inferred from homology"/>
<dbReference type="Pfam" id="PF00672">
    <property type="entry name" value="HAMP"/>
    <property type="match status" value="1"/>
</dbReference>
<evidence type="ECO:0000256" key="4">
    <source>
        <dbReference type="ARBA" id="ARBA00023136"/>
    </source>
</evidence>
<feature type="domain" description="HAMP" evidence="10">
    <location>
        <begin position="286"/>
        <end position="339"/>
    </location>
</feature>
<name>A0ABP7DCI6_9GAMM</name>
<dbReference type="SMART" id="SM00283">
    <property type="entry name" value="MA"/>
    <property type="match status" value="1"/>
</dbReference>
<evidence type="ECO:0000259" key="9">
    <source>
        <dbReference type="PROSITE" id="PS50111"/>
    </source>
</evidence>
<keyword evidence="2 8" id="KW-0812">Transmembrane</keyword>
<evidence type="ECO:0000313" key="11">
    <source>
        <dbReference type="EMBL" id="GAA3703708.1"/>
    </source>
</evidence>
<dbReference type="PANTHER" id="PTHR32089">
    <property type="entry name" value="METHYL-ACCEPTING CHEMOTAXIS PROTEIN MCPB"/>
    <property type="match status" value="1"/>
</dbReference>
<dbReference type="PROSITE" id="PS50111">
    <property type="entry name" value="CHEMOTAXIS_TRANSDUC_2"/>
    <property type="match status" value="1"/>
</dbReference>
<feature type="domain" description="Methyl-accepting transducer" evidence="9">
    <location>
        <begin position="344"/>
        <end position="580"/>
    </location>
</feature>
<dbReference type="Gene3D" id="1.10.287.950">
    <property type="entry name" value="Methyl-accepting chemotaxis protein"/>
    <property type="match status" value="1"/>
</dbReference>
<dbReference type="SMART" id="SM01358">
    <property type="entry name" value="HBM"/>
    <property type="match status" value="1"/>
</dbReference>
<dbReference type="Proteomes" id="UP001501479">
    <property type="component" value="Unassembled WGS sequence"/>
</dbReference>
<keyword evidence="3 8" id="KW-1133">Transmembrane helix</keyword>
<evidence type="ECO:0000256" key="2">
    <source>
        <dbReference type="ARBA" id="ARBA00022692"/>
    </source>
</evidence>
<protein>
    <submittedName>
        <fullName evidence="11">HAMP domain-containing methyl-accepting chemotaxis protein</fullName>
    </submittedName>
</protein>
<evidence type="ECO:0000256" key="8">
    <source>
        <dbReference type="SAM" id="Phobius"/>
    </source>
</evidence>
<dbReference type="InterPro" id="IPR032255">
    <property type="entry name" value="HBM"/>
</dbReference>
<reference evidence="12" key="1">
    <citation type="journal article" date="2019" name="Int. J. Syst. Evol. Microbiol.">
        <title>The Global Catalogue of Microorganisms (GCM) 10K type strain sequencing project: providing services to taxonomists for standard genome sequencing and annotation.</title>
        <authorList>
            <consortium name="The Broad Institute Genomics Platform"/>
            <consortium name="The Broad Institute Genome Sequencing Center for Infectious Disease"/>
            <person name="Wu L."/>
            <person name="Ma J."/>
        </authorList>
    </citation>
    <scope>NUCLEOTIDE SEQUENCE [LARGE SCALE GENOMIC DNA]</scope>
    <source>
        <strain evidence="12">JCM 17329</strain>
    </source>
</reference>
<evidence type="ECO:0000259" key="10">
    <source>
        <dbReference type="PROSITE" id="PS50885"/>
    </source>
</evidence>
<evidence type="ECO:0000313" key="12">
    <source>
        <dbReference type="Proteomes" id="UP001501479"/>
    </source>
</evidence>
<accession>A0ABP7DCI6</accession>
<dbReference type="SMART" id="SM00304">
    <property type="entry name" value="HAMP"/>
    <property type="match status" value="1"/>
</dbReference>
<dbReference type="PROSITE" id="PS50885">
    <property type="entry name" value="HAMP"/>
    <property type="match status" value="1"/>
</dbReference>
<dbReference type="InterPro" id="IPR004089">
    <property type="entry name" value="MCPsignal_dom"/>
</dbReference>
<evidence type="ECO:0000256" key="5">
    <source>
        <dbReference type="ARBA" id="ARBA00023224"/>
    </source>
</evidence>
<comment type="caution">
    <text evidence="11">The sequence shown here is derived from an EMBL/GenBank/DDBJ whole genome shotgun (WGS) entry which is preliminary data.</text>
</comment>
<dbReference type="InterPro" id="IPR003660">
    <property type="entry name" value="HAMP_dom"/>
</dbReference>
<dbReference type="PANTHER" id="PTHR32089:SF119">
    <property type="entry name" value="METHYL-ACCEPTING CHEMOTAXIS PROTEIN CTPL"/>
    <property type="match status" value="1"/>
</dbReference>
<dbReference type="CDD" id="cd11386">
    <property type="entry name" value="MCP_signal"/>
    <property type="match status" value="1"/>
</dbReference>